<reference evidence="2 3" key="2">
    <citation type="submission" date="2018-12" db="EMBL/GenBank/DDBJ databases">
        <title>Genomic insights into the evolutionary origins and pathogenicity of five Vibrio parahaemolyticus strains isolated from the shrimp with acute hepatopancreatic necrosis disease (AHPND).</title>
        <authorList>
            <person name="Yang Q."/>
            <person name="Dong X."/>
            <person name="Xie G."/>
            <person name="Fu S."/>
            <person name="Zou P."/>
            <person name="Sun J."/>
            <person name="Wang Y."/>
            <person name="Huang J."/>
        </authorList>
    </citation>
    <scope>NUCLEOTIDE SEQUENCE [LARGE SCALE GENOMIC DNA]</scope>
    <source>
        <strain evidence="2 3">20160303005-1</strain>
    </source>
</reference>
<dbReference type="EMBL" id="DACQKT010000011">
    <property type="protein sequence ID" value="HAS6679030.1"/>
    <property type="molecule type" value="Genomic_DNA"/>
</dbReference>
<reference evidence="1" key="1">
    <citation type="journal article" date="2018" name="Genome Biol.">
        <title>SKESA: strategic k-mer extension for scrupulous assemblies.</title>
        <authorList>
            <person name="Souvorov A."/>
            <person name="Agarwala R."/>
            <person name="Lipman D.J."/>
        </authorList>
    </citation>
    <scope>NUCLEOTIDE SEQUENCE</scope>
    <source>
        <strain evidence="1">1930</strain>
    </source>
</reference>
<organism evidence="1">
    <name type="scientific">Vibrio parahaemolyticus</name>
    <dbReference type="NCBI Taxonomy" id="670"/>
    <lineage>
        <taxon>Bacteria</taxon>
        <taxon>Pseudomonadati</taxon>
        <taxon>Pseudomonadota</taxon>
        <taxon>Gammaproteobacteria</taxon>
        <taxon>Vibrionales</taxon>
        <taxon>Vibrionaceae</taxon>
        <taxon>Vibrio</taxon>
    </lineage>
</organism>
<evidence type="ECO:0000313" key="3">
    <source>
        <dbReference type="Proteomes" id="UP000464718"/>
    </source>
</evidence>
<evidence type="ECO:0000313" key="1">
    <source>
        <dbReference type="EMBL" id="HAS6679030.1"/>
    </source>
</evidence>
<accession>A0A5N5R044</accession>
<proteinExistence type="predicted"/>
<sequence>MRDLLCIDDFHHFSKIGTLSSNLGFNSSIDK</sequence>
<protein>
    <submittedName>
        <fullName evidence="1">Uncharacterized protein</fullName>
    </submittedName>
</protein>
<dbReference type="Proteomes" id="UP000464718">
    <property type="component" value="Chromosome i"/>
</dbReference>
<dbReference type="AlphaFoldDB" id="A0A5N5R044"/>
<gene>
    <name evidence="2" type="ORF">EHC69_07160</name>
    <name evidence="1" type="ORF">I7278_19710</name>
</gene>
<reference evidence="1" key="3">
    <citation type="submission" date="2019-12" db="EMBL/GenBank/DDBJ databases">
        <authorList>
            <consortium name="NCBI Pathogen Detection Project"/>
        </authorList>
    </citation>
    <scope>NUCLEOTIDE SEQUENCE</scope>
    <source>
        <strain evidence="1">1930</strain>
    </source>
</reference>
<dbReference type="Proteomes" id="UP000856022">
    <property type="component" value="Unassembled WGS sequence"/>
</dbReference>
<dbReference type="EMBL" id="CP034298">
    <property type="protein sequence ID" value="QHH09168.1"/>
    <property type="molecule type" value="Genomic_DNA"/>
</dbReference>
<evidence type="ECO:0000313" key="2">
    <source>
        <dbReference type="EMBL" id="QHH09168.1"/>
    </source>
</evidence>
<name>A0A5N5R044_VIBPH</name>